<evidence type="ECO:0000313" key="3">
    <source>
        <dbReference type="Proteomes" id="UP000196320"/>
    </source>
</evidence>
<proteinExistence type="predicted"/>
<evidence type="ECO:0000256" key="1">
    <source>
        <dbReference type="SAM" id="MobiDB-lite"/>
    </source>
</evidence>
<feature type="compositionally biased region" description="Acidic residues" evidence="1">
    <location>
        <begin position="36"/>
        <end position="60"/>
    </location>
</feature>
<accession>A0A1R4IN70</accession>
<name>A0A1R4IN70_9MICO</name>
<sequence>MAALSLVMIFALTGCGDDDIDQAASANGGAASDGDNAPDTDADAPTDAEDDAEEATDIESADVPAGVECLYGNWYVDNDAFKEMLKKAGGRALSVSGWAIVTYNPDGTSLATFDEWTTVTQEQGAKATMVRNGEDQATYVVTGDQITTTETVGSSVLMMTMQMEGKDAITVEAPHEPFSVTTGTFTCTAETLTVNANGATSVLLREH</sequence>
<organism evidence="2 3">
    <name type="scientific">Microbacterium esteraromaticum</name>
    <dbReference type="NCBI Taxonomy" id="57043"/>
    <lineage>
        <taxon>Bacteria</taxon>
        <taxon>Bacillati</taxon>
        <taxon>Actinomycetota</taxon>
        <taxon>Actinomycetes</taxon>
        <taxon>Micrococcales</taxon>
        <taxon>Microbacteriaceae</taxon>
        <taxon>Microbacterium</taxon>
    </lineage>
</organism>
<protein>
    <submittedName>
        <fullName evidence="2">Uncharacterized protein</fullName>
    </submittedName>
</protein>
<keyword evidence="3" id="KW-1185">Reference proteome</keyword>
<feature type="compositionally biased region" description="Low complexity" evidence="1">
    <location>
        <begin position="23"/>
        <end position="35"/>
    </location>
</feature>
<feature type="region of interest" description="Disordered" evidence="1">
    <location>
        <begin position="22"/>
        <end position="61"/>
    </location>
</feature>
<reference evidence="2 3" key="1">
    <citation type="submission" date="2017-02" db="EMBL/GenBank/DDBJ databases">
        <authorList>
            <person name="Peterson S.W."/>
        </authorList>
    </citation>
    <scope>NUCLEOTIDE SEQUENCE [LARGE SCALE GENOMIC DNA]</scope>
    <source>
        <strain evidence="2 3">B Mb 05.01</strain>
    </source>
</reference>
<gene>
    <name evidence="2" type="ORF">FM104_03110</name>
</gene>
<dbReference type="Proteomes" id="UP000196320">
    <property type="component" value="Unassembled WGS sequence"/>
</dbReference>
<dbReference type="AlphaFoldDB" id="A0A1R4IN70"/>
<dbReference type="EMBL" id="FUKO01000011">
    <property type="protein sequence ID" value="SJN21356.1"/>
    <property type="molecule type" value="Genomic_DNA"/>
</dbReference>
<evidence type="ECO:0000313" key="2">
    <source>
        <dbReference type="EMBL" id="SJN21356.1"/>
    </source>
</evidence>